<accession>A0ABU0RAH3</accession>
<protein>
    <submittedName>
        <fullName evidence="6">DNA-binding LacI/PurR family transcriptional regulator</fullName>
    </submittedName>
</protein>
<evidence type="ECO:0000313" key="7">
    <source>
        <dbReference type="Proteomes" id="UP001239083"/>
    </source>
</evidence>
<evidence type="ECO:0000259" key="5">
    <source>
        <dbReference type="PROSITE" id="PS50932"/>
    </source>
</evidence>
<dbReference type="InterPro" id="IPR010982">
    <property type="entry name" value="Lambda_DNA-bd_dom_sf"/>
</dbReference>
<gene>
    <name evidence="6" type="ORF">QFZ26_002623</name>
</gene>
<dbReference type="Pfam" id="PF00356">
    <property type="entry name" value="LacI"/>
    <property type="match status" value="1"/>
</dbReference>
<keyword evidence="3" id="KW-0804">Transcription</keyword>
<dbReference type="Pfam" id="PF13377">
    <property type="entry name" value="Peripla_BP_3"/>
    <property type="match status" value="1"/>
</dbReference>
<proteinExistence type="predicted"/>
<dbReference type="Gene3D" id="3.40.50.2300">
    <property type="match status" value="2"/>
</dbReference>
<evidence type="ECO:0000256" key="1">
    <source>
        <dbReference type="ARBA" id="ARBA00023015"/>
    </source>
</evidence>
<evidence type="ECO:0000256" key="3">
    <source>
        <dbReference type="ARBA" id="ARBA00023163"/>
    </source>
</evidence>
<evidence type="ECO:0000256" key="4">
    <source>
        <dbReference type="SAM" id="MobiDB-lite"/>
    </source>
</evidence>
<dbReference type="CDD" id="cd01392">
    <property type="entry name" value="HTH_LacI"/>
    <property type="match status" value="1"/>
</dbReference>
<evidence type="ECO:0000313" key="6">
    <source>
        <dbReference type="EMBL" id="MDQ0895068.1"/>
    </source>
</evidence>
<sequence length="346" mass="37069">MTTVTNTAEPANGRRRGPSMADVAREANVSGQTVSRVSNGRENVDSETRERVLAAMRKLGYRPNSAARALRSGRFHSIGVIMFTLSSFGNMRTLDAIASAATDAGYSITLIPVPHPTLGEVSVAFDRLSEEAVDGVIIVVEAHLLDESDVELPAGLPVVVIDSTASDRYPVVDTDQAHGARLATEHLLGLGHRTVWHVAGPERSYSAAGRRASWEATLRTHGADVPPVLVGDWSSESGHELGLELARNPEVTAIFAANDQMALGVLRALHESGRAVPGEVSVVGFDDMEESRSFWPPLTTVRQFFGEVGSRSVEALVHEVEGGEPRGTTLVDTELVVRDSTGRPPR</sequence>
<dbReference type="CDD" id="cd01574">
    <property type="entry name" value="PBP1_LacI"/>
    <property type="match status" value="1"/>
</dbReference>
<organism evidence="6 7">
    <name type="scientific">Agromyces ramosus</name>
    <dbReference type="NCBI Taxonomy" id="33879"/>
    <lineage>
        <taxon>Bacteria</taxon>
        <taxon>Bacillati</taxon>
        <taxon>Actinomycetota</taxon>
        <taxon>Actinomycetes</taxon>
        <taxon>Micrococcales</taxon>
        <taxon>Microbacteriaceae</taxon>
        <taxon>Agromyces</taxon>
    </lineage>
</organism>
<dbReference type="SMART" id="SM00354">
    <property type="entry name" value="HTH_LACI"/>
    <property type="match status" value="1"/>
</dbReference>
<dbReference type="InterPro" id="IPR028082">
    <property type="entry name" value="Peripla_BP_I"/>
</dbReference>
<name>A0ABU0RAH3_9MICO</name>
<feature type="domain" description="HTH lacI-type" evidence="5">
    <location>
        <begin position="18"/>
        <end position="72"/>
    </location>
</feature>
<dbReference type="SUPFAM" id="SSF47413">
    <property type="entry name" value="lambda repressor-like DNA-binding domains"/>
    <property type="match status" value="1"/>
</dbReference>
<comment type="caution">
    <text evidence="6">The sequence shown here is derived from an EMBL/GenBank/DDBJ whole genome shotgun (WGS) entry which is preliminary data.</text>
</comment>
<dbReference type="Proteomes" id="UP001239083">
    <property type="component" value="Unassembled WGS sequence"/>
</dbReference>
<keyword evidence="1" id="KW-0805">Transcription regulation</keyword>
<dbReference type="PROSITE" id="PS50932">
    <property type="entry name" value="HTH_LACI_2"/>
    <property type="match status" value="1"/>
</dbReference>
<feature type="region of interest" description="Disordered" evidence="4">
    <location>
        <begin position="1"/>
        <end position="20"/>
    </location>
</feature>
<evidence type="ECO:0000256" key="2">
    <source>
        <dbReference type="ARBA" id="ARBA00023125"/>
    </source>
</evidence>
<dbReference type="GO" id="GO:0003677">
    <property type="term" value="F:DNA binding"/>
    <property type="evidence" value="ECO:0007669"/>
    <property type="project" value="UniProtKB-KW"/>
</dbReference>
<dbReference type="PANTHER" id="PTHR30146">
    <property type="entry name" value="LACI-RELATED TRANSCRIPTIONAL REPRESSOR"/>
    <property type="match status" value="1"/>
</dbReference>
<dbReference type="EMBL" id="JAUSYY010000001">
    <property type="protein sequence ID" value="MDQ0895068.1"/>
    <property type="molecule type" value="Genomic_DNA"/>
</dbReference>
<dbReference type="PANTHER" id="PTHR30146:SF153">
    <property type="entry name" value="LACTOSE OPERON REPRESSOR"/>
    <property type="match status" value="1"/>
</dbReference>
<dbReference type="Gene3D" id="1.10.260.40">
    <property type="entry name" value="lambda repressor-like DNA-binding domains"/>
    <property type="match status" value="1"/>
</dbReference>
<reference evidence="6 7" key="1">
    <citation type="submission" date="2023-07" db="EMBL/GenBank/DDBJ databases">
        <title>Comparative genomics of wheat-associated soil bacteria to identify genetic determinants of phenazine resistance.</title>
        <authorList>
            <person name="Mouncey N."/>
        </authorList>
    </citation>
    <scope>NUCLEOTIDE SEQUENCE [LARGE SCALE GENOMIC DNA]</scope>
    <source>
        <strain evidence="6 7">V3I3</strain>
    </source>
</reference>
<dbReference type="InterPro" id="IPR046335">
    <property type="entry name" value="LacI/GalR-like_sensor"/>
</dbReference>
<keyword evidence="7" id="KW-1185">Reference proteome</keyword>
<dbReference type="InterPro" id="IPR000843">
    <property type="entry name" value="HTH_LacI"/>
</dbReference>
<dbReference type="RefSeq" id="WP_307042826.1">
    <property type="nucleotide sequence ID" value="NZ_JAUSYY010000001.1"/>
</dbReference>
<keyword evidence="2 6" id="KW-0238">DNA-binding</keyword>
<dbReference type="SUPFAM" id="SSF53822">
    <property type="entry name" value="Periplasmic binding protein-like I"/>
    <property type="match status" value="1"/>
</dbReference>